<protein>
    <submittedName>
        <fullName evidence="2">Uncharacterized protein</fullName>
    </submittedName>
</protein>
<dbReference type="OMA" id="LRCMNIN"/>
<reference evidence="2" key="2">
    <citation type="submission" date="2022-06" db="UniProtKB">
        <authorList>
            <consortium name="EnsemblMetazoa"/>
        </authorList>
    </citation>
    <scope>IDENTIFICATION</scope>
</reference>
<dbReference type="Gene3D" id="2.40.128.20">
    <property type="match status" value="1"/>
</dbReference>
<dbReference type="RefSeq" id="XP_001951867.1">
    <property type="nucleotide sequence ID" value="XM_001951832.4"/>
</dbReference>
<evidence type="ECO:0000256" key="1">
    <source>
        <dbReference type="SAM" id="SignalP"/>
    </source>
</evidence>
<evidence type="ECO:0000313" key="2">
    <source>
        <dbReference type="EnsemblMetazoa" id="XP_001951867.1"/>
    </source>
</evidence>
<feature type="chain" id="PRO_5035799244" evidence="1">
    <location>
        <begin position="21"/>
        <end position="226"/>
    </location>
</feature>
<dbReference type="GeneID" id="100166059"/>
<dbReference type="OrthoDB" id="6615450at2759"/>
<sequence length="226" mass="25811">MYRLFLVLCLCYGLPGYASEEETPTSVYEHCGNLQLQENIQIKLITGTWYVIEILQHKTNDKLYNGEKFEVPTCPSVFLTLAGSDTDLKLYWNEDTGDIEYLFKIKDKSSPGFWLSSGSQNGTLVQVTTYDQFAGMVYVRKAISNHMVLTFCSPNTQLYSVVLARDKTLDAKELKSIVNHMHLQKLPITQTKRTCRSSASTARATAWMTTAFCLTYLQAWYLRVHK</sequence>
<dbReference type="KEGG" id="api:100166059"/>
<feature type="signal peptide" evidence="1">
    <location>
        <begin position="1"/>
        <end position="20"/>
    </location>
</feature>
<proteinExistence type="predicted"/>
<dbReference type="EnsemblMetazoa" id="XM_001951832.5">
    <property type="protein sequence ID" value="XP_001951867.1"/>
    <property type="gene ID" value="LOC100166059"/>
</dbReference>
<accession>A0A8R1W3Z7</accession>
<dbReference type="SUPFAM" id="SSF50814">
    <property type="entry name" value="Lipocalins"/>
    <property type="match status" value="1"/>
</dbReference>
<keyword evidence="3" id="KW-1185">Reference proteome</keyword>
<keyword evidence="1" id="KW-0732">Signal</keyword>
<dbReference type="AlphaFoldDB" id="A0A8R1W3Z7"/>
<name>A0A8R1W3Z7_ACYPI</name>
<dbReference type="Proteomes" id="UP000007819">
    <property type="component" value="Chromosome A2"/>
</dbReference>
<dbReference type="InterPro" id="IPR012674">
    <property type="entry name" value="Calycin"/>
</dbReference>
<reference evidence="3" key="1">
    <citation type="submission" date="2010-06" db="EMBL/GenBank/DDBJ databases">
        <authorList>
            <person name="Jiang H."/>
            <person name="Abraham K."/>
            <person name="Ali S."/>
            <person name="Alsbrooks S.L."/>
            <person name="Anim B.N."/>
            <person name="Anosike U.S."/>
            <person name="Attaway T."/>
            <person name="Bandaranaike D.P."/>
            <person name="Battles P.K."/>
            <person name="Bell S.N."/>
            <person name="Bell A.V."/>
            <person name="Beltran B."/>
            <person name="Bickham C."/>
            <person name="Bustamante Y."/>
            <person name="Caleb T."/>
            <person name="Canada A."/>
            <person name="Cardenas V."/>
            <person name="Carter K."/>
            <person name="Chacko J."/>
            <person name="Chandrabose M.N."/>
            <person name="Chavez D."/>
            <person name="Chavez A."/>
            <person name="Chen L."/>
            <person name="Chu H.-S."/>
            <person name="Claassen K.J."/>
            <person name="Cockrell R."/>
            <person name="Collins M."/>
            <person name="Cooper J.A."/>
            <person name="Cree A."/>
            <person name="Curry S.M."/>
            <person name="Da Y."/>
            <person name="Dao M.D."/>
            <person name="Das B."/>
            <person name="Davila M.-L."/>
            <person name="Davy-Carroll L."/>
            <person name="Denson S."/>
            <person name="Dinh H."/>
            <person name="Ebong V.E."/>
            <person name="Edwards J.R."/>
            <person name="Egan A."/>
            <person name="El-Daye J."/>
            <person name="Escobedo L."/>
            <person name="Fernandez S."/>
            <person name="Fernando P.R."/>
            <person name="Flagg N."/>
            <person name="Forbes L.D."/>
            <person name="Fowler R.G."/>
            <person name="Fu Q."/>
            <person name="Gabisi R.A."/>
            <person name="Ganer J."/>
            <person name="Garbino Pronczuk A."/>
            <person name="Garcia R.M."/>
            <person name="Garner T."/>
            <person name="Garrett T.E."/>
            <person name="Gonzalez D.A."/>
            <person name="Hamid H."/>
            <person name="Hawkins E.S."/>
            <person name="Hirani K."/>
            <person name="Hogues M.E."/>
            <person name="Hollins B."/>
            <person name="Hsiao C.-H."/>
            <person name="Jabil R."/>
            <person name="James M.L."/>
            <person name="Jhangiani S.N."/>
            <person name="Johnson B."/>
            <person name="Johnson Q."/>
            <person name="Joshi V."/>
            <person name="Kalu J.B."/>
            <person name="Kam C."/>
            <person name="Kashfia A."/>
            <person name="Keebler J."/>
            <person name="Kisamo H."/>
            <person name="Kovar C.L."/>
            <person name="Lago L.A."/>
            <person name="Lai C.-Y."/>
            <person name="Laidlaw J."/>
            <person name="Lara F."/>
            <person name="Le T.-K."/>
            <person name="Lee S.L."/>
            <person name="Legall F.H."/>
            <person name="Lemon S.J."/>
            <person name="Lewis L.R."/>
            <person name="Li B."/>
            <person name="Liu Y."/>
            <person name="Liu Y.-S."/>
            <person name="Lopez J."/>
            <person name="Lozado R.J."/>
            <person name="Lu J."/>
            <person name="Madu R.C."/>
            <person name="Maheshwari M."/>
            <person name="Maheshwari R."/>
            <person name="Malloy K."/>
            <person name="Martinez E."/>
            <person name="Mathew T."/>
            <person name="Mercado I.C."/>
            <person name="Mercado C."/>
            <person name="Meyer B."/>
            <person name="Montgomery K."/>
            <person name="Morgan M.B."/>
            <person name="Munidasa M."/>
            <person name="Nazareth L.V."/>
            <person name="Nelson J."/>
            <person name="Ng B.M."/>
            <person name="Nguyen N.B."/>
            <person name="Nguyen P.Q."/>
            <person name="Nguyen T."/>
            <person name="Obregon M."/>
            <person name="Okwuonu G.O."/>
            <person name="Onwere C.G."/>
            <person name="Orozco G."/>
            <person name="Parra A."/>
            <person name="Patel S."/>
            <person name="Patil S."/>
            <person name="Perez A."/>
            <person name="Perez Y."/>
            <person name="Pham C."/>
            <person name="Primus E.L."/>
            <person name="Pu L.-L."/>
            <person name="Puazo M."/>
            <person name="Qin X."/>
            <person name="Quiroz J.B."/>
            <person name="Reese J."/>
            <person name="Richards S."/>
            <person name="Rives C.M."/>
            <person name="Robberts R."/>
            <person name="Ruiz S.J."/>
            <person name="Ruiz M.J."/>
            <person name="Santibanez J."/>
            <person name="Schneider B.W."/>
            <person name="Sisson I."/>
            <person name="Smith M."/>
            <person name="Sodergren E."/>
            <person name="Song X.-Z."/>
            <person name="Song B.B."/>
            <person name="Summersgill H."/>
            <person name="Thelus R."/>
            <person name="Thornton R.D."/>
            <person name="Trejos Z.Y."/>
            <person name="Usmani K."/>
            <person name="Vattathil S."/>
            <person name="Villasana D."/>
            <person name="Walker D.L."/>
            <person name="Wang S."/>
            <person name="Wang K."/>
            <person name="White C.S."/>
            <person name="Williams A.C."/>
            <person name="Williamson J."/>
            <person name="Wilson K."/>
            <person name="Woghiren I.O."/>
            <person name="Woodworth J.R."/>
            <person name="Worley K.C."/>
            <person name="Wright R.A."/>
            <person name="Wu W."/>
            <person name="Young L."/>
            <person name="Zhang L."/>
            <person name="Zhang J."/>
            <person name="Zhu Y."/>
            <person name="Muzny D.M."/>
            <person name="Weinstock G."/>
            <person name="Gibbs R.A."/>
        </authorList>
    </citation>
    <scope>NUCLEOTIDE SEQUENCE [LARGE SCALE GENOMIC DNA]</scope>
    <source>
        <strain evidence="3">LSR1</strain>
    </source>
</reference>
<evidence type="ECO:0000313" key="3">
    <source>
        <dbReference type="Proteomes" id="UP000007819"/>
    </source>
</evidence>
<organism evidence="2 3">
    <name type="scientific">Acyrthosiphon pisum</name>
    <name type="common">Pea aphid</name>
    <dbReference type="NCBI Taxonomy" id="7029"/>
    <lineage>
        <taxon>Eukaryota</taxon>
        <taxon>Metazoa</taxon>
        <taxon>Ecdysozoa</taxon>
        <taxon>Arthropoda</taxon>
        <taxon>Hexapoda</taxon>
        <taxon>Insecta</taxon>
        <taxon>Pterygota</taxon>
        <taxon>Neoptera</taxon>
        <taxon>Paraneoptera</taxon>
        <taxon>Hemiptera</taxon>
        <taxon>Sternorrhyncha</taxon>
        <taxon>Aphidomorpha</taxon>
        <taxon>Aphidoidea</taxon>
        <taxon>Aphididae</taxon>
        <taxon>Macrosiphini</taxon>
        <taxon>Acyrthosiphon</taxon>
    </lineage>
</organism>